<proteinExistence type="predicted"/>
<protein>
    <submittedName>
        <fullName evidence="1">Uncharacterized protein</fullName>
    </submittedName>
</protein>
<evidence type="ECO:0000313" key="2">
    <source>
        <dbReference type="Proteomes" id="UP001597053"/>
    </source>
</evidence>
<name>A0ABW2ZXX4_9ACTN</name>
<organism evidence="1 2">
    <name type="scientific">Micromonospora azadirachtae</name>
    <dbReference type="NCBI Taxonomy" id="1970735"/>
    <lineage>
        <taxon>Bacteria</taxon>
        <taxon>Bacillati</taxon>
        <taxon>Actinomycetota</taxon>
        <taxon>Actinomycetes</taxon>
        <taxon>Micromonosporales</taxon>
        <taxon>Micromonosporaceae</taxon>
        <taxon>Micromonospora</taxon>
    </lineage>
</organism>
<comment type="caution">
    <text evidence="1">The sequence shown here is derived from an EMBL/GenBank/DDBJ whole genome shotgun (WGS) entry which is preliminary data.</text>
</comment>
<dbReference type="Proteomes" id="UP001597053">
    <property type="component" value="Unassembled WGS sequence"/>
</dbReference>
<sequence length="301" mass="32049">MVQVGPDGAFSVNSLGLGGAPFPLSFSVREVDGCWVVVATAAQAAELADVLMSVASETIVIVGLETNSFLDEEYVQWRPSRIAEEQGVSYEAHDVGALASGVAGLSEEVLVICRDDLPRFLCDWYPYELTLVDVVGAPTVERLDEIVLAIGTAAWDGPVLPALGGSRLLFSGHDDCYAVVESTDRSLPARIMGRLLALLVGSALVDASVVQVPEPGAEALESLLEESRHWVGMRGSTSRRSVTVELCATPGPWRLGQPTPAQVDRSLVYDVASGVWRLSGLPEWKPSVGDRPIAPLRRGSA</sequence>
<gene>
    <name evidence="1" type="ORF">ACFQZ8_05250</name>
</gene>
<reference evidence="2" key="1">
    <citation type="journal article" date="2019" name="Int. J. Syst. Evol. Microbiol.">
        <title>The Global Catalogue of Microorganisms (GCM) 10K type strain sequencing project: providing services to taxonomists for standard genome sequencing and annotation.</title>
        <authorList>
            <consortium name="The Broad Institute Genomics Platform"/>
            <consortium name="The Broad Institute Genome Sequencing Center for Infectious Disease"/>
            <person name="Wu L."/>
            <person name="Ma J."/>
        </authorList>
    </citation>
    <scope>NUCLEOTIDE SEQUENCE [LARGE SCALE GENOMIC DNA]</scope>
    <source>
        <strain evidence="2">JCM 32148</strain>
    </source>
</reference>
<accession>A0ABW2ZXX4</accession>
<keyword evidence="2" id="KW-1185">Reference proteome</keyword>
<evidence type="ECO:0000313" key="1">
    <source>
        <dbReference type="EMBL" id="MFD0783328.1"/>
    </source>
</evidence>
<dbReference type="EMBL" id="JBHTHM010000125">
    <property type="protein sequence ID" value="MFD0783328.1"/>
    <property type="molecule type" value="Genomic_DNA"/>
</dbReference>